<reference evidence="2" key="1">
    <citation type="journal article" date="2020" name="bioRxiv">
        <title>Comparative genomics of Chlamydomonas.</title>
        <authorList>
            <person name="Craig R.J."/>
            <person name="Hasan A.R."/>
            <person name="Ness R.W."/>
            <person name="Keightley P.D."/>
        </authorList>
    </citation>
    <scope>NUCLEOTIDE SEQUENCE</scope>
    <source>
        <strain evidence="2">CCAP 11/70</strain>
    </source>
</reference>
<gene>
    <name evidence="2" type="ORF">HYH03_010922</name>
</gene>
<dbReference type="EMBL" id="JAEHOE010000059">
    <property type="protein sequence ID" value="KAG2490772.1"/>
    <property type="molecule type" value="Genomic_DNA"/>
</dbReference>
<dbReference type="AlphaFoldDB" id="A0A835XT78"/>
<feature type="region of interest" description="Disordered" evidence="1">
    <location>
        <begin position="590"/>
        <end position="631"/>
    </location>
</feature>
<dbReference type="InterPro" id="IPR011009">
    <property type="entry name" value="Kinase-like_dom_sf"/>
</dbReference>
<keyword evidence="3" id="KW-1185">Reference proteome</keyword>
<proteinExistence type="predicted"/>
<feature type="compositionally biased region" description="Low complexity" evidence="1">
    <location>
        <begin position="164"/>
        <end position="183"/>
    </location>
</feature>
<organism evidence="2 3">
    <name type="scientific">Edaphochlamys debaryana</name>
    <dbReference type="NCBI Taxonomy" id="47281"/>
    <lineage>
        <taxon>Eukaryota</taxon>
        <taxon>Viridiplantae</taxon>
        <taxon>Chlorophyta</taxon>
        <taxon>core chlorophytes</taxon>
        <taxon>Chlorophyceae</taxon>
        <taxon>CS clade</taxon>
        <taxon>Chlamydomonadales</taxon>
        <taxon>Chlamydomonadales incertae sedis</taxon>
        <taxon>Edaphochlamys</taxon>
    </lineage>
</organism>
<protein>
    <recommendedName>
        <fullName evidence="4">Protein kinase domain-containing protein</fullName>
    </recommendedName>
</protein>
<evidence type="ECO:0008006" key="4">
    <source>
        <dbReference type="Google" id="ProtNLM"/>
    </source>
</evidence>
<feature type="region of interest" description="Disordered" evidence="1">
    <location>
        <begin position="236"/>
        <end position="330"/>
    </location>
</feature>
<name>A0A835XT78_9CHLO</name>
<dbReference type="Gene3D" id="1.10.510.10">
    <property type="entry name" value="Transferase(Phosphotransferase) domain 1"/>
    <property type="match status" value="1"/>
</dbReference>
<accession>A0A835XT78</accession>
<feature type="region of interest" description="Disordered" evidence="1">
    <location>
        <begin position="418"/>
        <end position="444"/>
    </location>
</feature>
<evidence type="ECO:0000256" key="1">
    <source>
        <dbReference type="SAM" id="MobiDB-lite"/>
    </source>
</evidence>
<evidence type="ECO:0000313" key="2">
    <source>
        <dbReference type="EMBL" id="KAG2490772.1"/>
    </source>
</evidence>
<evidence type="ECO:0000313" key="3">
    <source>
        <dbReference type="Proteomes" id="UP000612055"/>
    </source>
</evidence>
<feature type="region of interest" description="Disordered" evidence="1">
    <location>
        <begin position="156"/>
        <end position="186"/>
    </location>
</feature>
<sequence>MGLRALLPCLLPGDREDPFEQPSAHVTSKLAGSTCISGARNRPATRNSLDNDEQLSSAELTSLGLVGLLGATRLAGLVSAGENHATFRALLRDRPCVLKFEVGASSLVATAIASAPAHPHICRAAAVVLSLTEADLEPSSHCGALAASHSRCDERSADWEAPNSSSVDVRSLPSSPVSRSAPAQPGAGALVARPLSLRLLRFVSAAGCREGNATRPLEVLPFKSPVDGPVAALRQSNAGTDASSDGSAAAAARSQGQPRSPSKGLPRLPDGLTLACGGATSPPASASRGFPVASGATSRQRPWSATIPRPGTPDIAALDAPPLPPASNGGGSRPLSCLGLVCEAPRPQSCSLDSQLWAAASPTAGGGAGAGPEMQLLSRSEGVALVLQWLRSIGARPGGELCVVVSEWCDDGNLQQLMLPPRRAPSRDAPPPPPSRAQSCSPGTASGTADGFLIWSPSTDLSLGPAPMCLSAPHVTAASRPATSAGAVAAAAAPSAGPIQKWLQRRAARIAALRCAVQIAEALAALHAAGLHVPELNPTSVLCCRLPAPAAAGAATACAAGPLEALISAAPLGRALCKLAACGLAWPSKDEAENESNQPNRAAHSSPAVLRRPAGGTRGPGSHASSHRSANLSLNTSEWGAMAYVPPEVLTGGWIPPHCASPTAAPAAPAFPELASARATPGPAPFAPATPGPLARFSAMASSPTSGSGANLGPSIMARASMGSDANRCTGEVTFAAELTSSVVGERLSAETTSTLQGPMVTLRMADLDACVEEERGKAQNAKAQAAAVAAAAGNAYSFGVMLWQLLMGRTPHYDLHPAQIMVGKATGLDMSLPWDEVEQEDLQRLGASLVATNPAARPSLRAAADALAGALRLLTTEAAAAAEAVSHATC</sequence>
<feature type="compositionally biased region" description="Low complexity" evidence="1">
    <location>
        <begin position="241"/>
        <end position="260"/>
    </location>
</feature>
<comment type="caution">
    <text evidence="2">The sequence shown here is derived from an EMBL/GenBank/DDBJ whole genome shotgun (WGS) entry which is preliminary data.</text>
</comment>
<dbReference type="Proteomes" id="UP000612055">
    <property type="component" value="Unassembled WGS sequence"/>
</dbReference>
<dbReference type="SUPFAM" id="SSF56112">
    <property type="entry name" value="Protein kinase-like (PK-like)"/>
    <property type="match status" value="1"/>
</dbReference>